<protein>
    <recommendedName>
        <fullName evidence="5">Mercuric reductase</fullName>
        <ecNumber evidence="4">1.16.1.1</ecNumber>
    </recommendedName>
    <alternativeName>
        <fullName evidence="15">Hg(II) reductase</fullName>
    </alternativeName>
</protein>
<keyword evidence="6" id="KW-0475">Mercuric resistance</keyword>
<dbReference type="RefSeq" id="WP_048101261.1">
    <property type="nucleotide sequence ID" value="NZ_LKBH01000088.1"/>
</dbReference>
<dbReference type="Gene3D" id="3.50.50.60">
    <property type="entry name" value="FAD/NAD(P)-binding domain"/>
    <property type="match status" value="2"/>
</dbReference>
<dbReference type="Gene3D" id="3.30.390.30">
    <property type="match status" value="1"/>
</dbReference>
<dbReference type="GO" id="GO:0016668">
    <property type="term" value="F:oxidoreductase activity, acting on a sulfur group of donors, NAD(P) as acceptor"/>
    <property type="evidence" value="ECO:0007669"/>
    <property type="project" value="InterPro"/>
</dbReference>
<evidence type="ECO:0000256" key="1">
    <source>
        <dbReference type="ARBA" id="ARBA00001974"/>
    </source>
</evidence>
<evidence type="ECO:0000256" key="16">
    <source>
        <dbReference type="ARBA" id="ARBA00048984"/>
    </source>
</evidence>
<dbReference type="SUPFAM" id="SSF51905">
    <property type="entry name" value="FAD/NAD(P)-binding domain"/>
    <property type="match status" value="1"/>
</dbReference>
<feature type="domain" description="FAD/NAD(P)-binding" evidence="19">
    <location>
        <begin position="4"/>
        <end position="320"/>
    </location>
</feature>
<dbReference type="GO" id="GO:0016152">
    <property type="term" value="F:mercury (II) reductase (NADP+) activity"/>
    <property type="evidence" value="ECO:0007669"/>
    <property type="project" value="UniProtKB-EC"/>
</dbReference>
<dbReference type="InterPro" id="IPR016156">
    <property type="entry name" value="FAD/NAD-linked_Rdtase_dimer_sf"/>
</dbReference>
<dbReference type="PIRSF" id="PIRSF000350">
    <property type="entry name" value="Mercury_reductase_MerA"/>
    <property type="match status" value="1"/>
</dbReference>
<dbReference type="GeneID" id="84221098"/>
<proteinExistence type="inferred from homology"/>
<keyword evidence="11" id="KW-0476">Mercury</keyword>
<dbReference type="PANTHER" id="PTHR43014:SF4">
    <property type="entry name" value="PYRIDINE NUCLEOTIDE-DISULFIDE OXIDOREDUCTASE RCLA-RELATED"/>
    <property type="match status" value="1"/>
</dbReference>
<evidence type="ECO:0000256" key="13">
    <source>
        <dbReference type="ARBA" id="ARBA00023157"/>
    </source>
</evidence>
<keyword evidence="21" id="KW-1185">Reference proteome</keyword>
<dbReference type="InterPro" id="IPR023753">
    <property type="entry name" value="FAD/NAD-binding_dom"/>
</dbReference>
<evidence type="ECO:0000313" key="20">
    <source>
        <dbReference type="EMBL" id="KQB35852.1"/>
    </source>
</evidence>
<dbReference type="InParanoid" id="A0A0N8VL89"/>
<keyword evidence="9 17" id="KW-0274">FAD</keyword>
<keyword evidence="14 17" id="KW-0676">Redox-active center</keyword>
<comment type="similarity">
    <text evidence="2 17">Belongs to the class-I pyridine nucleotide-disulfide oxidoreductase family.</text>
</comment>
<dbReference type="SUPFAM" id="SSF55424">
    <property type="entry name" value="FAD/NAD-linked reductases, dimerisation (C-terminal) domain"/>
    <property type="match status" value="1"/>
</dbReference>
<dbReference type="InterPro" id="IPR012999">
    <property type="entry name" value="Pyr_OxRdtase_I_AS"/>
</dbReference>
<evidence type="ECO:0000256" key="11">
    <source>
        <dbReference type="ARBA" id="ARBA00022914"/>
    </source>
</evidence>
<keyword evidence="8" id="KW-0479">Metal-binding</keyword>
<dbReference type="PRINTS" id="PR00411">
    <property type="entry name" value="PNDRDTASEI"/>
</dbReference>
<evidence type="ECO:0000256" key="4">
    <source>
        <dbReference type="ARBA" id="ARBA00012661"/>
    </source>
</evidence>
<evidence type="ECO:0000313" key="21">
    <source>
        <dbReference type="Proteomes" id="UP000050301"/>
    </source>
</evidence>
<evidence type="ECO:0000256" key="6">
    <source>
        <dbReference type="ARBA" id="ARBA00022466"/>
    </source>
</evidence>
<keyword evidence="7 17" id="KW-0285">Flavoprotein</keyword>
<dbReference type="EMBL" id="LKBH01000088">
    <property type="protein sequence ID" value="KQB35852.1"/>
    <property type="molecule type" value="Genomic_DNA"/>
</dbReference>
<organism evidence="20 21">
    <name type="scientific">Acidiplasma cupricumulans</name>
    <dbReference type="NCBI Taxonomy" id="312540"/>
    <lineage>
        <taxon>Archaea</taxon>
        <taxon>Methanobacteriati</taxon>
        <taxon>Thermoplasmatota</taxon>
        <taxon>Thermoplasmata</taxon>
        <taxon>Thermoplasmatales</taxon>
        <taxon>Ferroplasmaceae</taxon>
        <taxon>Acidiplasma</taxon>
    </lineage>
</organism>
<dbReference type="GO" id="GO:0003955">
    <property type="term" value="F:NAD(P)H dehydrogenase (quinone) activity"/>
    <property type="evidence" value="ECO:0007669"/>
    <property type="project" value="TreeGrafter"/>
</dbReference>
<dbReference type="InterPro" id="IPR021179">
    <property type="entry name" value="Mercury_reductase_MerA"/>
</dbReference>
<dbReference type="InterPro" id="IPR004099">
    <property type="entry name" value="Pyr_nucl-diS_OxRdtase_dimer"/>
</dbReference>
<evidence type="ECO:0000256" key="14">
    <source>
        <dbReference type="ARBA" id="ARBA00023284"/>
    </source>
</evidence>
<keyword evidence="10" id="KW-0521">NADP</keyword>
<evidence type="ECO:0000256" key="10">
    <source>
        <dbReference type="ARBA" id="ARBA00022857"/>
    </source>
</evidence>
<evidence type="ECO:0000256" key="9">
    <source>
        <dbReference type="ARBA" id="ARBA00022827"/>
    </source>
</evidence>
<dbReference type="PRINTS" id="PR00368">
    <property type="entry name" value="FADPNR"/>
</dbReference>
<evidence type="ECO:0000256" key="5">
    <source>
        <dbReference type="ARBA" id="ARBA00014791"/>
    </source>
</evidence>
<evidence type="ECO:0000259" key="19">
    <source>
        <dbReference type="Pfam" id="PF07992"/>
    </source>
</evidence>
<evidence type="ECO:0000256" key="3">
    <source>
        <dbReference type="ARBA" id="ARBA00011738"/>
    </source>
</evidence>
<evidence type="ECO:0000256" key="7">
    <source>
        <dbReference type="ARBA" id="ARBA00022630"/>
    </source>
</evidence>
<dbReference type="FunFam" id="3.30.390.30:FF:000001">
    <property type="entry name" value="Dihydrolipoyl dehydrogenase"/>
    <property type="match status" value="1"/>
</dbReference>
<evidence type="ECO:0000259" key="18">
    <source>
        <dbReference type="Pfam" id="PF02852"/>
    </source>
</evidence>
<dbReference type="GO" id="GO:0050787">
    <property type="term" value="P:detoxification of mercury ion"/>
    <property type="evidence" value="ECO:0007669"/>
    <property type="project" value="InterPro"/>
</dbReference>
<dbReference type="NCBIfam" id="TIGR02053">
    <property type="entry name" value="MerA"/>
    <property type="match status" value="1"/>
</dbReference>
<dbReference type="InterPro" id="IPR001100">
    <property type="entry name" value="Pyr_nuc-diS_OxRdtase"/>
</dbReference>
<dbReference type="GO" id="GO:0050660">
    <property type="term" value="F:flavin adenine dinucleotide binding"/>
    <property type="evidence" value="ECO:0007669"/>
    <property type="project" value="InterPro"/>
</dbReference>
<gene>
    <name evidence="20" type="ORF">AOG55_05630</name>
</gene>
<dbReference type="Proteomes" id="UP000050301">
    <property type="component" value="Unassembled WGS sequence"/>
</dbReference>
<comment type="caution">
    <text evidence="20">The sequence shown here is derived from an EMBL/GenBank/DDBJ whole genome shotgun (WGS) entry which is preliminary data.</text>
</comment>
<sequence length="462" mass="50847">MNEYDLAIIGWGAAGFAAAIKASELTNNEMKIALIGHGNLGGTCVNVGCVPSKYLIEASKVYKNLKNPLYAGISGDGSLNFREFMESLRNFVSDERTIKYENVIKNFKNVDLINGSAYFKNNNTVYVNDTEIRATNFIIATGSRPLIPDIMGLNNNYYTSDNIWTIKDLPEKIAILGSGEVAIELAYAFSSFGSEVHIFNRSNRILKNFDDDITSELIKSLKENHINFHLGSKIFKINDSGSGETSIQTEDGIYKGFSHILVATGRIPNIDSLNLDKAGIMYKNGIIVDNHLKTTNDIVYAAGDCVDQPIKLETLAGKQGVTAVNNILGGSESIDLHEVPWAVFCEPNVASIGYTEKELRDKNIKYSTRIIGLKNVVKANILKNNSGLAKIIADDENKILGIHVLAPNAAEFIIEGVYIIKNKLTYNDLINSMHIFPTVSESIKICGQSFIRDVSKMSCCMD</sequence>
<dbReference type="GO" id="GO:0045340">
    <property type="term" value="F:mercury ion binding"/>
    <property type="evidence" value="ECO:0007669"/>
    <property type="project" value="InterPro"/>
</dbReference>
<evidence type="ECO:0000256" key="8">
    <source>
        <dbReference type="ARBA" id="ARBA00022723"/>
    </source>
</evidence>
<comment type="catalytic activity">
    <reaction evidence="16">
        <text>Hg + NADP(+) + H(+) = Hg(2+) + NADPH</text>
        <dbReference type="Rhea" id="RHEA:23856"/>
        <dbReference type="ChEBI" id="CHEBI:15378"/>
        <dbReference type="ChEBI" id="CHEBI:16170"/>
        <dbReference type="ChEBI" id="CHEBI:16793"/>
        <dbReference type="ChEBI" id="CHEBI:57783"/>
        <dbReference type="ChEBI" id="CHEBI:58349"/>
        <dbReference type="EC" id="1.16.1.1"/>
    </reaction>
</comment>
<dbReference type="EC" id="1.16.1.1" evidence="4"/>
<evidence type="ECO:0000256" key="15">
    <source>
        <dbReference type="ARBA" id="ARBA00031725"/>
    </source>
</evidence>
<reference evidence="20 21" key="1">
    <citation type="submission" date="2015-09" db="EMBL/GenBank/DDBJ databases">
        <title>Heavy metals and arsenic resistance mechanisms in polyextremophilic archaea of the family Ferroplasmaceae.</title>
        <authorList>
            <person name="Bulaev A.G."/>
            <person name="Kanygina A.V."/>
        </authorList>
    </citation>
    <scope>NUCLEOTIDE SEQUENCE [LARGE SCALE GENOMIC DNA]</scope>
    <source>
        <strain evidence="20 21">BH2</strain>
    </source>
</reference>
<evidence type="ECO:0000256" key="17">
    <source>
        <dbReference type="RuleBase" id="RU003691"/>
    </source>
</evidence>
<dbReference type="FunCoup" id="A0A0N8VL89">
    <property type="interactions" value="174"/>
</dbReference>
<dbReference type="PROSITE" id="PS00076">
    <property type="entry name" value="PYRIDINE_REDOX_1"/>
    <property type="match status" value="1"/>
</dbReference>
<evidence type="ECO:0000256" key="12">
    <source>
        <dbReference type="ARBA" id="ARBA00023002"/>
    </source>
</evidence>
<dbReference type="InterPro" id="IPR036188">
    <property type="entry name" value="FAD/NAD-bd_sf"/>
</dbReference>
<name>A0A0N8VL89_9ARCH</name>
<feature type="domain" description="Pyridine nucleotide-disulphide oxidoreductase dimerisation" evidence="18">
    <location>
        <begin position="339"/>
        <end position="444"/>
    </location>
</feature>
<dbReference type="PANTHER" id="PTHR43014">
    <property type="entry name" value="MERCURIC REDUCTASE"/>
    <property type="match status" value="1"/>
</dbReference>
<comment type="subunit">
    <text evidence="3">Homodimer.</text>
</comment>
<accession>A0A0N8VL89</accession>
<keyword evidence="12 17" id="KW-0560">Oxidoreductase</keyword>
<evidence type="ECO:0000256" key="2">
    <source>
        <dbReference type="ARBA" id="ARBA00007532"/>
    </source>
</evidence>
<keyword evidence="13" id="KW-1015">Disulfide bond</keyword>
<comment type="cofactor">
    <cofactor evidence="1">
        <name>FAD</name>
        <dbReference type="ChEBI" id="CHEBI:57692"/>
    </cofactor>
</comment>
<dbReference type="Pfam" id="PF07992">
    <property type="entry name" value="Pyr_redox_2"/>
    <property type="match status" value="1"/>
</dbReference>
<dbReference type="Pfam" id="PF02852">
    <property type="entry name" value="Pyr_redox_dim"/>
    <property type="match status" value="1"/>
</dbReference>
<dbReference type="AlphaFoldDB" id="A0A0N8VL89"/>
<dbReference type="GO" id="GO:0050661">
    <property type="term" value="F:NADP binding"/>
    <property type="evidence" value="ECO:0007669"/>
    <property type="project" value="InterPro"/>
</dbReference>